<dbReference type="RefSeq" id="WP_286251471.1">
    <property type="nucleotide sequence ID" value="NZ_AP018448.1"/>
</dbReference>
<evidence type="ECO:0000313" key="8">
    <source>
        <dbReference type="Proteomes" id="UP001321542"/>
    </source>
</evidence>
<gene>
    <name evidence="7" type="ORF">SGFS_036610</name>
</gene>
<reference evidence="7 8" key="1">
    <citation type="journal article" date="2010" name="ChemBioChem">
        <title>Cloning and characterization of the biosynthetic gene cluster of 16-membered macrolide antibiotic FD-891: involvement of a dual functional cytochrome P450 monooxygenase catalyzing epoxidation and hydroxylation.</title>
        <authorList>
            <person name="Kudo F."/>
            <person name="Motegi A."/>
            <person name="Mizoue K."/>
            <person name="Eguchi T."/>
        </authorList>
    </citation>
    <scope>NUCLEOTIDE SEQUENCE [LARGE SCALE GENOMIC DNA]</scope>
    <source>
        <strain evidence="7 8">A-8890</strain>
    </source>
</reference>
<evidence type="ECO:0000256" key="4">
    <source>
        <dbReference type="SAM" id="SignalP"/>
    </source>
</evidence>
<comment type="similarity">
    <text evidence="1">Belongs to the peptidase S33 family.</text>
</comment>
<dbReference type="Gene3D" id="3.40.50.1820">
    <property type="entry name" value="alpha/beta hydrolase"/>
    <property type="match status" value="1"/>
</dbReference>
<evidence type="ECO:0000256" key="2">
    <source>
        <dbReference type="ARBA" id="ARBA00022729"/>
    </source>
</evidence>
<keyword evidence="8" id="KW-1185">Reference proteome</keyword>
<organism evidence="7 8">
    <name type="scientific">Streptomyces graminofaciens</name>
    <dbReference type="NCBI Taxonomy" id="68212"/>
    <lineage>
        <taxon>Bacteria</taxon>
        <taxon>Bacillati</taxon>
        <taxon>Actinomycetota</taxon>
        <taxon>Actinomycetes</taxon>
        <taxon>Kitasatosporales</taxon>
        <taxon>Streptomycetaceae</taxon>
        <taxon>Streptomyces</taxon>
    </lineage>
</organism>
<evidence type="ECO:0000256" key="1">
    <source>
        <dbReference type="ARBA" id="ARBA00010088"/>
    </source>
</evidence>
<accession>A0ABN5VGA7</accession>
<dbReference type="Pfam" id="PF08386">
    <property type="entry name" value="Abhydrolase_4"/>
    <property type="match status" value="1"/>
</dbReference>
<dbReference type="InterPro" id="IPR051601">
    <property type="entry name" value="Serine_prot/Carboxylest_S33"/>
</dbReference>
<feature type="chain" id="PRO_5046299466" evidence="4">
    <location>
        <begin position="35"/>
        <end position="516"/>
    </location>
</feature>
<proteinExistence type="inferred from homology"/>
<dbReference type="Proteomes" id="UP001321542">
    <property type="component" value="Chromosome"/>
</dbReference>
<dbReference type="InterPro" id="IPR029058">
    <property type="entry name" value="AB_hydrolase_fold"/>
</dbReference>
<dbReference type="SUPFAM" id="SSF53474">
    <property type="entry name" value="alpha/beta-Hydrolases"/>
    <property type="match status" value="1"/>
</dbReference>
<feature type="domain" description="Peptidase S33 tripeptidyl aminopeptidase-like C-terminal" evidence="6">
    <location>
        <begin position="402"/>
        <end position="498"/>
    </location>
</feature>
<name>A0ABN5VGA7_9ACTN</name>
<evidence type="ECO:0000259" key="5">
    <source>
        <dbReference type="Pfam" id="PF00561"/>
    </source>
</evidence>
<sequence length="516" mass="54409">MSEDRARWSRRVRAVAVAACTAALAAVVPGSAGAAEPSAAAVDEIAWADCGEGSVPDAQCAAIQVPLDWAKPDGEKITLALSRLPARDPEKRIGPLLFNPGGPGGSGAAVVAYSDLLTAAPEFEPLRDRFDLIGFDPRGVGQSTPITCPKPLHDPAVSVFPRTRTAFEDLKRTNRTAGRACREATGPLIDHVDTASVVSDVEALRKALGTEKISWLGLSYGTEIGSLYAQRHPDRVRTMVLDGVVDHSLSARRAAVDEARATEKALRRFARWCRGDEQCALRGTDAVAVYDTVMARAGTSGIPAAGLGRDAGAEELASGAYTYLTQPSTWPYLAGALAAASGQAGDADATDLAAPASYLQPEYKAYRAVGCHDFAPDTRDFLDLRAQTAHLRAVAPHTWRYSEFWDWTSGCLDWPVAAANPPAPLKVRNAPPILLVNTRHDAATPYRWAERVAAKIVGGRLLTVEGDGHTGILNSSCARAHEAEYLVTGKTPAAGTTCAASQSAEVAASITGGGPR</sequence>
<feature type="signal peptide" evidence="4">
    <location>
        <begin position="1"/>
        <end position="34"/>
    </location>
</feature>
<keyword evidence="2 4" id="KW-0732">Signal</keyword>
<evidence type="ECO:0000256" key="3">
    <source>
        <dbReference type="ARBA" id="ARBA00022801"/>
    </source>
</evidence>
<dbReference type="EMBL" id="AP018448">
    <property type="protein sequence ID" value="BBC32367.1"/>
    <property type="molecule type" value="Genomic_DNA"/>
</dbReference>
<feature type="domain" description="AB hydrolase-1" evidence="5">
    <location>
        <begin position="95"/>
        <end position="284"/>
    </location>
</feature>
<dbReference type="PANTHER" id="PTHR43248">
    <property type="entry name" value="2-SUCCINYL-6-HYDROXY-2,4-CYCLOHEXADIENE-1-CARBOXYLATE SYNTHASE"/>
    <property type="match status" value="1"/>
</dbReference>
<reference evidence="7 8" key="2">
    <citation type="journal article" date="2023" name="ChemBioChem">
        <title>Acyltransferase Domain Exchange between Two Independent Type I Polyketide Synthases in the Same Producer Strain of Macrolide Antibiotics.</title>
        <authorList>
            <person name="Kudo F."/>
            <person name="Kishikawa K."/>
            <person name="Tsuboi K."/>
            <person name="Kido T."/>
            <person name="Usui T."/>
            <person name="Hashimoto J."/>
            <person name="Shin-Ya K."/>
            <person name="Miyanaga A."/>
            <person name="Eguchi T."/>
        </authorList>
    </citation>
    <scope>NUCLEOTIDE SEQUENCE [LARGE SCALE GENOMIC DNA]</scope>
    <source>
        <strain evidence="7 8">A-8890</strain>
    </source>
</reference>
<protein>
    <submittedName>
        <fullName evidence="7">Uncharacterized protein</fullName>
    </submittedName>
</protein>
<evidence type="ECO:0000313" key="7">
    <source>
        <dbReference type="EMBL" id="BBC32367.1"/>
    </source>
</evidence>
<dbReference type="Pfam" id="PF00561">
    <property type="entry name" value="Abhydrolase_1"/>
    <property type="match status" value="1"/>
</dbReference>
<dbReference type="InterPro" id="IPR000073">
    <property type="entry name" value="AB_hydrolase_1"/>
</dbReference>
<evidence type="ECO:0000259" key="6">
    <source>
        <dbReference type="Pfam" id="PF08386"/>
    </source>
</evidence>
<keyword evidence="3" id="KW-0378">Hydrolase</keyword>
<dbReference type="InterPro" id="IPR013595">
    <property type="entry name" value="Pept_S33_TAP-like_C"/>
</dbReference>
<dbReference type="PANTHER" id="PTHR43248:SF29">
    <property type="entry name" value="TRIPEPTIDYL AMINOPEPTIDASE"/>
    <property type="match status" value="1"/>
</dbReference>